<dbReference type="STRING" id="413882.AAW51_4561"/>
<dbReference type="PANTHER" id="PTHR30468">
    <property type="entry name" value="ALPHA-KETOGLUTARATE-DEPENDENT SULFONATE DIOXYGENASE"/>
    <property type="match status" value="1"/>
</dbReference>
<evidence type="ECO:0000259" key="8">
    <source>
        <dbReference type="Pfam" id="PF02668"/>
    </source>
</evidence>
<proteinExistence type="inferred from homology"/>
<keyword evidence="4 9" id="KW-0223">Dioxygenase</keyword>
<dbReference type="InterPro" id="IPR003819">
    <property type="entry name" value="TauD/TfdA-like"/>
</dbReference>
<dbReference type="AlphaFoldDB" id="A0A0G3BP99"/>
<feature type="region of interest" description="Disordered" evidence="7">
    <location>
        <begin position="311"/>
        <end position="336"/>
    </location>
</feature>
<comment type="cofactor">
    <cofactor evidence="1">
        <name>Fe(2+)</name>
        <dbReference type="ChEBI" id="CHEBI:29033"/>
    </cofactor>
</comment>
<feature type="domain" description="TauD/TfdA-like" evidence="8">
    <location>
        <begin position="28"/>
        <end position="291"/>
    </location>
</feature>
<reference evidence="9 10" key="1">
    <citation type="submission" date="2015-05" db="EMBL/GenBank/DDBJ databases">
        <authorList>
            <person name="Tang B."/>
            <person name="Yu Y."/>
        </authorList>
    </citation>
    <scope>NUCLEOTIDE SEQUENCE [LARGE SCALE GENOMIC DNA]</scope>
    <source>
        <strain evidence="9 10">DSM 7029</strain>
    </source>
</reference>
<evidence type="ECO:0000313" key="9">
    <source>
        <dbReference type="EMBL" id="AKJ31252.1"/>
    </source>
</evidence>
<evidence type="ECO:0000256" key="6">
    <source>
        <dbReference type="ARBA" id="ARBA00023004"/>
    </source>
</evidence>
<dbReference type="GO" id="GO:0005737">
    <property type="term" value="C:cytoplasm"/>
    <property type="evidence" value="ECO:0007669"/>
    <property type="project" value="TreeGrafter"/>
</dbReference>
<keyword evidence="6" id="KW-0408">Iron</keyword>
<dbReference type="EMBL" id="CP011371">
    <property type="protein sequence ID" value="AKJ31252.1"/>
    <property type="molecule type" value="Genomic_DNA"/>
</dbReference>
<comment type="similarity">
    <text evidence="2">Belongs to the TfdA dioxygenase family.</text>
</comment>
<sequence>MTYDAASSTAAAPSRETHTPPTAPHLEIVPVAGRIGAEIRGIRLGADLDPTTQHAIRQALWRHKVLFFRRQHHLDDAHQEALTDVFGGAPVPHPTVPVKPGSRYILELDSQHGGRADSWHTDVTFEAAYPKVSILRAVTVPAAGGDTTWANTVAAYEDLPAPLRQLADTLWAVHSNDYAARRPHASEADRERHRTVFASTVYETEHPVVQVHPDSGERALILGHFVKQFVGFNRFDSQRLFEIFQAHITRPENTVRWRWAEGDVAVWDNRATQHYAINDYGDQHRVVRRVTVDGGVAVGLDGRHSVTRSKVTRSSDVALEGASSRRAESTTASPVA</sequence>
<evidence type="ECO:0000256" key="2">
    <source>
        <dbReference type="ARBA" id="ARBA00005896"/>
    </source>
</evidence>
<feature type="region of interest" description="Disordered" evidence="7">
    <location>
        <begin position="1"/>
        <end position="24"/>
    </location>
</feature>
<name>A0A0G3BP99_9BURK</name>
<accession>A0A0G3BP99</accession>
<evidence type="ECO:0000256" key="4">
    <source>
        <dbReference type="ARBA" id="ARBA00022964"/>
    </source>
</evidence>
<organism evidence="9 10">
    <name type="scientific">Caldimonas brevitalea</name>
    <dbReference type="NCBI Taxonomy" id="413882"/>
    <lineage>
        <taxon>Bacteria</taxon>
        <taxon>Pseudomonadati</taxon>
        <taxon>Pseudomonadota</taxon>
        <taxon>Betaproteobacteria</taxon>
        <taxon>Burkholderiales</taxon>
        <taxon>Sphaerotilaceae</taxon>
        <taxon>Caldimonas</taxon>
    </lineage>
</organism>
<evidence type="ECO:0000313" key="10">
    <source>
        <dbReference type="Proteomes" id="UP000035352"/>
    </source>
</evidence>
<dbReference type="PATRIC" id="fig|413882.6.peg.4769"/>
<dbReference type="Pfam" id="PF02668">
    <property type="entry name" value="TauD"/>
    <property type="match status" value="1"/>
</dbReference>
<dbReference type="FunFam" id="3.60.130.10:FF:000002">
    <property type="entry name" value="Alpha-ketoglutarate-dependent taurine dioxygenase"/>
    <property type="match status" value="1"/>
</dbReference>
<keyword evidence="3" id="KW-0479">Metal-binding</keyword>
<dbReference type="Gene3D" id="3.60.130.10">
    <property type="entry name" value="Clavaminate synthase-like"/>
    <property type="match status" value="1"/>
</dbReference>
<dbReference type="RefSeq" id="WP_083438515.1">
    <property type="nucleotide sequence ID" value="NZ_CP011371.1"/>
</dbReference>
<dbReference type="GO" id="GO:0016706">
    <property type="term" value="F:2-oxoglutarate-dependent dioxygenase activity"/>
    <property type="evidence" value="ECO:0007669"/>
    <property type="project" value="UniProtKB-ARBA"/>
</dbReference>
<evidence type="ECO:0000256" key="3">
    <source>
        <dbReference type="ARBA" id="ARBA00022723"/>
    </source>
</evidence>
<dbReference type="OrthoDB" id="581608at2"/>
<keyword evidence="10" id="KW-1185">Reference proteome</keyword>
<gene>
    <name evidence="9" type="primary">tauD</name>
    <name evidence="9" type="ORF">AAW51_4561</name>
</gene>
<dbReference type="InterPro" id="IPR042098">
    <property type="entry name" value="TauD-like_sf"/>
</dbReference>
<evidence type="ECO:0000256" key="7">
    <source>
        <dbReference type="SAM" id="MobiDB-lite"/>
    </source>
</evidence>
<dbReference type="InterPro" id="IPR051323">
    <property type="entry name" value="AtsK-like"/>
</dbReference>
<feature type="compositionally biased region" description="Polar residues" evidence="7">
    <location>
        <begin position="1"/>
        <end position="11"/>
    </location>
</feature>
<protein>
    <submittedName>
        <fullName evidence="9">Taurine dioxygenase</fullName>
    </submittedName>
</protein>
<dbReference type="PANTHER" id="PTHR30468:SF5">
    <property type="entry name" value="ALPHA-KETOGLUTARATE-DEPENDENT SULFATE ESTER DIOXYGENASE"/>
    <property type="match status" value="1"/>
</dbReference>
<evidence type="ECO:0000256" key="5">
    <source>
        <dbReference type="ARBA" id="ARBA00023002"/>
    </source>
</evidence>
<evidence type="ECO:0000256" key="1">
    <source>
        <dbReference type="ARBA" id="ARBA00001954"/>
    </source>
</evidence>
<dbReference type="Proteomes" id="UP000035352">
    <property type="component" value="Chromosome"/>
</dbReference>
<keyword evidence="5" id="KW-0560">Oxidoreductase</keyword>
<dbReference type="GO" id="GO:0046872">
    <property type="term" value="F:metal ion binding"/>
    <property type="evidence" value="ECO:0007669"/>
    <property type="project" value="UniProtKB-KW"/>
</dbReference>
<dbReference type="SUPFAM" id="SSF51197">
    <property type="entry name" value="Clavaminate synthase-like"/>
    <property type="match status" value="1"/>
</dbReference>
<dbReference type="KEGG" id="pbh:AAW51_4561"/>